<feature type="domain" description="Helix-hairpin-helix DNA-binding motif class 1" evidence="2">
    <location>
        <begin position="277"/>
        <end position="296"/>
    </location>
</feature>
<reference evidence="3 4" key="1">
    <citation type="journal article" date="2013" name="Int. J. Syst. Evol. Microbiol.">
        <title>Kordia antarctica sp. nov., isolated from Antarctic seawater.</title>
        <authorList>
            <person name="Baek K."/>
            <person name="Choi A."/>
            <person name="Kang I."/>
            <person name="Lee K."/>
            <person name="Cho J.C."/>
        </authorList>
    </citation>
    <scope>NUCLEOTIDE SEQUENCE [LARGE SCALE GENOMIC DNA]</scope>
    <source>
        <strain evidence="3 4">IMCC3317</strain>
    </source>
</reference>
<dbReference type="RefSeq" id="WP_160131279.1">
    <property type="nucleotide sequence ID" value="NZ_CP019288.1"/>
</dbReference>
<dbReference type="KEGG" id="kan:IMCC3317_41390"/>
<dbReference type="SMART" id="SM00278">
    <property type="entry name" value="HhH1"/>
    <property type="match status" value="3"/>
</dbReference>
<dbReference type="GO" id="GO:0015628">
    <property type="term" value="P:protein secretion by the type II secretion system"/>
    <property type="evidence" value="ECO:0007669"/>
    <property type="project" value="TreeGrafter"/>
</dbReference>
<dbReference type="Pfam" id="PF12836">
    <property type="entry name" value="HHH_3"/>
    <property type="match status" value="3"/>
</dbReference>
<dbReference type="PANTHER" id="PTHR21180">
    <property type="entry name" value="ENDONUCLEASE/EXONUCLEASE/PHOSPHATASE FAMILY DOMAIN-CONTAINING PROTEIN 1"/>
    <property type="match status" value="1"/>
</dbReference>
<keyword evidence="1" id="KW-0812">Transmembrane</keyword>
<proteinExistence type="predicted"/>
<gene>
    <name evidence="3" type="ORF">IMCC3317_41390</name>
</gene>
<dbReference type="GO" id="GO:0006281">
    <property type="term" value="P:DNA repair"/>
    <property type="evidence" value="ECO:0007669"/>
    <property type="project" value="InterPro"/>
</dbReference>
<dbReference type="Gene3D" id="1.10.150.280">
    <property type="entry name" value="AF1531-like domain"/>
    <property type="match status" value="2"/>
</dbReference>
<keyword evidence="4" id="KW-1185">Reference proteome</keyword>
<protein>
    <recommendedName>
        <fullName evidence="2">Helix-hairpin-helix DNA-binding motif class 1 domain-containing protein</fullName>
    </recommendedName>
</protein>
<evidence type="ECO:0000313" key="3">
    <source>
        <dbReference type="EMBL" id="QHI38745.1"/>
    </source>
</evidence>
<dbReference type="GO" id="GO:0003677">
    <property type="term" value="F:DNA binding"/>
    <property type="evidence" value="ECO:0007669"/>
    <property type="project" value="InterPro"/>
</dbReference>
<feature type="domain" description="Helix-hairpin-helix DNA-binding motif class 1" evidence="2">
    <location>
        <begin position="171"/>
        <end position="190"/>
    </location>
</feature>
<evidence type="ECO:0000313" key="4">
    <source>
        <dbReference type="Proteomes" id="UP000464657"/>
    </source>
</evidence>
<accession>A0A7L4ZQ31</accession>
<dbReference type="InterPro" id="IPR003583">
    <property type="entry name" value="Hlx-hairpin-Hlx_DNA-bd_motif"/>
</dbReference>
<name>A0A7L4ZQ31_9FLAO</name>
<dbReference type="PANTHER" id="PTHR21180:SF32">
    <property type="entry name" value="ENDONUCLEASE_EXONUCLEASE_PHOSPHATASE FAMILY DOMAIN-CONTAINING PROTEIN 1"/>
    <property type="match status" value="1"/>
</dbReference>
<dbReference type="SUPFAM" id="SSF47781">
    <property type="entry name" value="RuvA domain 2-like"/>
    <property type="match status" value="3"/>
</dbReference>
<dbReference type="AlphaFoldDB" id="A0A7L4ZQ31"/>
<dbReference type="InterPro" id="IPR051675">
    <property type="entry name" value="Endo/Exo/Phosphatase_dom_1"/>
</dbReference>
<keyword evidence="1" id="KW-1133">Transmembrane helix</keyword>
<keyword evidence="1" id="KW-0472">Membrane</keyword>
<dbReference type="Gene3D" id="1.10.150.320">
    <property type="entry name" value="Photosystem II 12 kDa extrinsic protein"/>
    <property type="match status" value="1"/>
</dbReference>
<dbReference type="GO" id="GO:0015627">
    <property type="term" value="C:type II protein secretion system complex"/>
    <property type="evidence" value="ECO:0007669"/>
    <property type="project" value="TreeGrafter"/>
</dbReference>
<dbReference type="Proteomes" id="UP000464657">
    <property type="component" value="Chromosome"/>
</dbReference>
<organism evidence="3 4">
    <name type="scientific">Kordia antarctica</name>
    <dbReference type="NCBI Taxonomy" id="1218801"/>
    <lineage>
        <taxon>Bacteria</taxon>
        <taxon>Pseudomonadati</taxon>
        <taxon>Bacteroidota</taxon>
        <taxon>Flavobacteriia</taxon>
        <taxon>Flavobacteriales</taxon>
        <taxon>Flavobacteriaceae</taxon>
        <taxon>Kordia</taxon>
    </lineage>
</organism>
<evidence type="ECO:0000256" key="1">
    <source>
        <dbReference type="SAM" id="Phobius"/>
    </source>
</evidence>
<dbReference type="OrthoDB" id="981124at2"/>
<dbReference type="InterPro" id="IPR010994">
    <property type="entry name" value="RuvA_2-like"/>
</dbReference>
<sequence length="368" mass="43281">MKNIKSYFKFVKAERSGILCIIFLIFIVQGIYFYTNPKKTPMLFADAEVAIYQQQIDSLKILSIEQRKPKIFPFNPNFISDYKGFTLGMSTEEIDRLHEFRETNKYVNSAKEFQTITKVSDSLLSVLQPYFKFPEWVTNKKKKKWNYKSYGSNEKDEVILEKIDLNKATIEELRKVYGIGEKLSARIVKYRASLGGFVTESQLENVYGLKPEVIQKVWKRFYLNKTNTFKNTEVVLEKVNLNKATIEELRKIYGIGEKLSARIVEYREKLGGFVMESQLKDVYGLKPEVIQKVWKRFYLEIPNITKVNVNTCSVDELQIIPYINYELADEIINERILREGFKTFEELTKIRNFPTNKIKIIELYLSIE</sequence>
<feature type="domain" description="Helix-hairpin-helix DNA-binding motif class 1" evidence="2">
    <location>
        <begin position="247"/>
        <end position="266"/>
    </location>
</feature>
<dbReference type="EMBL" id="CP019288">
    <property type="protein sequence ID" value="QHI38745.1"/>
    <property type="molecule type" value="Genomic_DNA"/>
</dbReference>
<feature type="transmembrane region" description="Helical" evidence="1">
    <location>
        <begin position="16"/>
        <end position="34"/>
    </location>
</feature>
<evidence type="ECO:0000259" key="2">
    <source>
        <dbReference type="SMART" id="SM00278"/>
    </source>
</evidence>